<keyword evidence="3 4" id="KW-0520">NAD</keyword>
<dbReference type="NCBIfam" id="NF006157">
    <property type="entry name" value="PRK08300.1"/>
    <property type="match status" value="1"/>
</dbReference>
<dbReference type="EMBL" id="CP066786">
    <property type="protein sequence ID" value="QQM28895.1"/>
    <property type="molecule type" value="Genomic_DNA"/>
</dbReference>
<proteinExistence type="inferred from homology"/>
<name>A0A7T7KJP4_9HYPH</name>
<dbReference type="InterPro" id="IPR015426">
    <property type="entry name" value="Acetylaldehyde_DH_C"/>
</dbReference>
<dbReference type="InterPro" id="IPR036291">
    <property type="entry name" value="NAD(P)-bd_dom_sf"/>
</dbReference>
<dbReference type="Gene3D" id="3.30.360.10">
    <property type="entry name" value="Dihydrodipicolinate Reductase, domain 2"/>
    <property type="match status" value="1"/>
</dbReference>
<dbReference type="Gene3D" id="3.40.50.720">
    <property type="entry name" value="NAD(P)-binding Rossmann-like Domain"/>
    <property type="match status" value="1"/>
</dbReference>
<dbReference type="KEGG" id="mlut:JET14_11060"/>
<evidence type="ECO:0000256" key="1">
    <source>
        <dbReference type="ARBA" id="ARBA00009244"/>
    </source>
</evidence>
<dbReference type="NCBIfam" id="TIGR03215">
    <property type="entry name" value="ac_ald_DH_ac"/>
    <property type="match status" value="1"/>
</dbReference>
<dbReference type="Pfam" id="PF01118">
    <property type="entry name" value="Semialdhyde_dh"/>
    <property type="match status" value="1"/>
</dbReference>
<dbReference type="SMART" id="SM00859">
    <property type="entry name" value="Semialdhyde_dh"/>
    <property type="match status" value="1"/>
</dbReference>
<gene>
    <name evidence="6" type="ORF">JET14_11060</name>
</gene>
<dbReference type="PIRSF" id="PIRSF015689">
    <property type="entry name" value="Actaldh_dh_actl"/>
    <property type="match status" value="1"/>
</dbReference>
<dbReference type="GO" id="GO:0008774">
    <property type="term" value="F:acetaldehyde dehydrogenase (acetylating) activity"/>
    <property type="evidence" value="ECO:0007669"/>
    <property type="project" value="UniProtKB-UniRule"/>
</dbReference>
<keyword evidence="4 6" id="KW-0560">Oxidoreductase</keyword>
<evidence type="ECO:0000256" key="3">
    <source>
        <dbReference type="ARBA" id="ARBA00023027"/>
    </source>
</evidence>
<dbReference type="InterPro" id="IPR000534">
    <property type="entry name" value="Semialdehyde_DH_NAD-bd"/>
</dbReference>
<dbReference type="SUPFAM" id="SSF51735">
    <property type="entry name" value="NAD(P)-binding Rossmann-fold domains"/>
    <property type="match status" value="1"/>
</dbReference>
<evidence type="ECO:0000313" key="7">
    <source>
        <dbReference type="Proteomes" id="UP000596083"/>
    </source>
</evidence>
<keyword evidence="2 4" id="KW-0058">Aromatic hydrocarbons catabolism</keyword>
<feature type="binding site" evidence="4">
    <location>
        <begin position="160"/>
        <end position="168"/>
    </location>
    <ligand>
        <name>NAD(+)</name>
        <dbReference type="ChEBI" id="CHEBI:57540"/>
    </ligand>
</feature>
<sequence length="314" mass="33570">MEKIKCAIIGSGNIGTDLMIKVMRKSKTLEMAAMVGIDPKSDGLARAARLGVATTHEGIDGLTKLDCYGDIRIVFDATSAGAHKRHNEVLQRDGKQVVDLTPAAIGPYTIPVVNLDANLTESNVNMVTCGGQATIPIVAAVNRVSPVRYGEIVASISSRSAGPGTRANIDEFTETTAAAIEKVGGAERGKAIIILNPAEPPIMMRDTVYCLCDEADQEAIRKSIHDMVEDVRAYVPGYRLKQAVQFEHIGSNAPLHIPEMGGEFTGLKVTVFLEVEGAAHYLPAYAGNLDIMTSAALKTAERLAEKRNWIAKAA</sequence>
<dbReference type="Pfam" id="PF09290">
    <property type="entry name" value="AcetDehyd-dimer"/>
    <property type="match status" value="1"/>
</dbReference>
<feature type="binding site" evidence="4">
    <location>
        <begin position="11"/>
        <end position="14"/>
    </location>
    <ligand>
        <name>NAD(+)</name>
        <dbReference type="ChEBI" id="CHEBI:57540"/>
    </ligand>
</feature>
<reference evidence="6 7" key="1">
    <citation type="submission" date="2020-12" db="EMBL/GenBank/DDBJ databases">
        <authorList>
            <person name="Zheng R.K."/>
            <person name="Sun C.M."/>
        </authorList>
    </citation>
    <scope>NUCLEOTIDE SEQUENCE [LARGE SCALE GENOMIC DNA]</scope>
    <source>
        <strain evidence="6 7">ZRK001</strain>
    </source>
</reference>
<feature type="domain" description="Semialdehyde dehydrogenase NAD-binding" evidence="5">
    <location>
        <begin position="5"/>
        <end position="121"/>
    </location>
</feature>
<dbReference type="EC" id="1.2.1.10" evidence="4"/>
<dbReference type="InterPro" id="IPR003361">
    <property type="entry name" value="Acetaldehyde_dehydrogenase"/>
</dbReference>
<comment type="catalytic activity">
    <reaction evidence="4">
        <text>acetaldehyde + NAD(+) + CoA = acetyl-CoA + NADH + H(+)</text>
        <dbReference type="Rhea" id="RHEA:23288"/>
        <dbReference type="ChEBI" id="CHEBI:15343"/>
        <dbReference type="ChEBI" id="CHEBI:15378"/>
        <dbReference type="ChEBI" id="CHEBI:57287"/>
        <dbReference type="ChEBI" id="CHEBI:57288"/>
        <dbReference type="ChEBI" id="CHEBI:57540"/>
        <dbReference type="ChEBI" id="CHEBI:57945"/>
        <dbReference type="EC" id="1.2.1.10"/>
    </reaction>
</comment>
<protein>
    <recommendedName>
        <fullName evidence="4">Acetaldehyde dehydrogenase</fullName>
        <ecNumber evidence="4">1.2.1.10</ecNumber>
    </recommendedName>
    <alternativeName>
        <fullName evidence="4">Acetaldehyde dehydrogenase [acetylating]</fullName>
    </alternativeName>
</protein>
<comment type="similarity">
    <text evidence="1 4">Belongs to the acetaldehyde dehydrogenase family.</text>
</comment>
<feature type="active site" description="Acyl-thioester intermediate" evidence="4">
    <location>
        <position position="129"/>
    </location>
</feature>
<feature type="binding site" evidence="4">
    <location>
        <position position="288"/>
    </location>
    <ligand>
        <name>NAD(+)</name>
        <dbReference type="ChEBI" id="CHEBI:57540"/>
    </ligand>
</feature>
<dbReference type="GO" id="GO:0051287">
    <property type="term" value="F:NAD binding"/>
    <property type="evidence" value="ECO:0007669"/>
    <property type="project" value="UniProtKB-UniRule"/>
</dbReference>
<dbReference type="AlphaFoldDB" id="A0A7T7KJP4"/>
<evidence type="ECO:0000256" key="4">
    <source>
        <dbReference type="HAMAP-Rule" id="MF_01657"/>
    </source>
</evidence>
<evidence type="ECO:0000313" key="6">
    <source>
        <dbReference type="EMBL" id="QQM28895.1"/>
    </source>
</evidence>
<evidence type="ECO:0000256" key="2">
    <source>
        <dbReference type="ARBA" id="ARBA00022797"/>
    </source>
</evidence>
<dbReference type="HAMAP" id="MF_01657">
    <property type="entry name" value="Ac_ald_DH_ac"/>
    <property type="match status" value="1"/>
</dbReference>
<organism evidence="6 7">
    <name type="scientific">Martelella lutilitoris</name>
    <dbReference type="NCBI Taxonomy" id="2583532"/>
    <lineage>
        <taxon>Bacteria</taxon>
        <taxon>Pseudomonadati</taxon>
        <taxon>Pseudomonadota</taxon>
        <taxon>Alphaproteobacteria</taxon>
        <taxon>Hyphomicrobiales</taxon>
        <taxon>Aurantimonadaceae</taxon>
        <taxon>Martelella</taxon>
    </lineage>
</organism>
<dbReference type="RefSeq" id="WP_200333539.1">
    <property type="nucleotide sequence ID" value="NZ_CP066786.1"/>
</dbReference>
<dbReference type="CDD" id="cd23933">
    <property type="entry name" value="ALDH_C"/>
    <property type="match status" value="1"/>
</dbReference>
<dbReference type="SUPFAM" id="SSF55347">
    <property type="entry name" value="Glyceraldehyde-3-phosphate dehydrogenase-like, C-terminal domain"/>
    <property type="match status" value="1"/>
</dbReference>
<accession>A0A7T7KJP4</accession>
<dbReference type="Proteomes" id="UP000596083">
    <property type="component" value="Chromosome"/>
</dbReference>
<evidence type="ECO:0000259" key="5">
    <source>
        <dbReference type="SMART" id="SM00859"/>
    </source>
</evidence>